<dbReference type="NCBIfam" id="TIGR03696">
    <property type="entry name" value="Rhs_assc_core"/>
    <property type="match status" value="1"/>
</dbReference>
<dbReference type="Gene3D" id="2.180.10.10">
    <property type="entry name" value="RHS repeat-associated core"/>
    <property type="match status" value="1"/>
</dbReference>
<organism evidence="2 3">
    <name type="scientific">Pseudanabaena biceps PCC 7429</name>
    <dbReference type="NCBI Taxonomy" id="927668"/>
    <lineage>
        <taxon>Bacteria</taxon>
        <taxon>Bacillati</taxon>
        <taxon>Cyanobacteriota</taxon>
        <taxon>Cyanophyceae</taxon>
        <taxon>Pseudanabaenales</taxon>
        <taxon>Pseudanabaenaceae</taxon>
        <taxon>Pseudanabaena</taxon>
    </lineage>
</organism>
<reference evidence="2 3" key="1">
    <citation type="journal article" date="2013" name="Proc. Natl. Acad. Sci. U.S.A.">
        <title>Improving the coverage of the cyanobacterial phylum using diversity-driven genome sequencing.</title>
        <authorList>
            <person name="Shih P.M."/>
            <person name="Wu D."/>
            <person name="Latifi A."/>
            <person name="Axen S.D."/>
            <person name="Fewer D.P."/>
            <person name="Talla E."/>
            <person name="Calteau A."/>
            <person name="Cai F."/>
            <person name="Tandeau de Marsac N."/>
            <person name="Rippka R."/>
            <person name="Herdman M."/>
            <person name="Sivonen K."/>
            <person name="Coursin T."/>
            <person name="Laurent T."/>
            <person name="Goodwin L."/>
            <person name="Nolan M."/>
            <person name="Davenport K.W."/>
            <person name="Han C.S."/>
            <person name="Rubin E.M."/>
            <person name="Eisen J.A."/>
            <person name="Woyke T."/>
            <person name="Gugger M."/>
            <person name="Kerfeld C.A."/>
        </authorList>
    </citation>
    <scope>NUCLEOTIDE SEQUENCE [LARGE SCALE GENOMIC DNA]</scope>
    <source>
        <strain evidence="2 3">PCC 7429</strain>
    </source>
</reference>
<dbReference type="Pfam" id="PF14040">
    <property type="entry name" value="DNase_NucA_NucB"/>
    <property type="match status" value="1"/>
</dbReference>
<evidence type="ECO:0000313" key="3">
    <source>
        <dbReference type="Proteomes" id="UP000011201"/>
    </source>
</evidence>
<accession>L8MU88</accession>
<comment type="caution">
    <text evidence="2">The sequence shown here is derived from an EMBL/GenBank/DDBJ whole genome shotgun (WGS) entry which is preliminary data.</text>
</comment>
<name>L8MU88_9CYAN</name>
<dbReference type="PATRIC" id="fig|927668.3.peg.3807"/>
<evidence type="ECO:0000313" key="2">
    <source>
        <dbReference type="EMBL" id="ELS31532.1"/>
    </source>
</evidence>
<evidence type="ECO:0000259" key="1">
    <source>
        <dbReference type="Pfam" id="PF14040"/>
    </source>
</evidence>
<protein>
    <submittedName>
        <fullName evidence="2">RHS repeat-associated core domain protein</fullName>
    </submittedName>
</protein>
<gene>
    <name evidence="2" type="ORF">Pse7429DRAFT_3576</name>
</gene>
<dbReference type="AlphaFoldDB" id="L8MU88"/>
<dbReference type="InterPro" id="IPR022385">
    <property type="entry name" value="Rhs_assc_core"/>
</dbReference>
<proteinExistence type="predicted"/>
<dbReference type="Proteomes" id="UP000011201">
    <property type="component" value="Unassembled WGS sequence"/>
</dbReference>
<feature type="domain" description="Deoxyribonuclease NucA/NucB" evidence="1">
    <location>
        <begin position="206"/>
        <end position="273"/>
    </location>
</feature>
<sequence length="319" mass="36088">MNSYLYAGEQFDKNLGDYYLRDRYYSTDIGRFTQRDRFDGDMNMPLSLNRYGYTHGNPVNGIDPSGMFTMTEAVLDTVLIGILAGLLVLDAYYKLRGETSPEVSSPNNFIDPPPPPPSLNRIPLIVAIALFASTALHSDEAENVGLPTVIWGLEYGQTTVHNYKALHGEGNTSDRYKGSAIQAIKPVFTKKDKRWNTWYENLLPCSNGTKGDKMTCDEFPYSSTYEGGRTNYDQGRVSLALVPEHEQRGSGQGTGLKTFYRLAEINPQDKYGVWTNYRSYDSYYFTRNREVNLLPSFDHYRSTGYTKGDFETAYGKLNP</sequence>
<keyword evidence="3" id="KW-1185">Reference proteome</keyword>
<dbReference type="InterPro" id="IPR029476">
    <property type="entry name" value="DNase_NucA_NucB"/>
</dbReference>
<dbReference type="EMBL" id="ALWB01000161">
    <property type="protein sequence ID" value="ELS31532.1"/>
    <property type="molecule type" value="Genomic_DNA"/>
</dbReference>